<name>A0ABW9LHX3_9MYCO</name>
<protein>
    <submittedName>
        <fullName evidence="1">DUF2625 family protein</fullName>
    </submittedName>
</protein>
<sequence length="452" mass="50019">MAEQRRGLDELDLAESTVWAQIEQWAQQGTNRVLPITATEGQAQLLNLQMTTLSTPGAVTLNCGGILADHGWLKLFGGGTADMPALADLISGIEGIGGAGLCGIDVLGGVFAINWGAFPGEHHMLWYWAPDALDWEPCGEWKHVDLLYAALTGQMDKFYADLRWPGWQDDVAALAVDEGYTLTPDPYTVEGRDKSQVHKGVVPMAEICRVMQMLTRPGGLFATTSPRYPMYWTKGRHYRPDIDRFITLDDLLNVDNPLWPQLQPLIEAGAHHVVPADAEIAKRRLEYLEYGVDTGIGAIVDHCATLLVDHGWLRLYGCGTSDDNESRDLIGGLARGFMWLVGEDVLGGLYAINLGHFSSTEVETMLHWSPATAQWQPLGFTYEQFLTWALSGGLDTYYRESRWPGWETTVEALPLDHGIIDRTPTPMSVIVQRCTAAANPDHPYPMTWPSPE</sequence>
<accession>A0ABW9LHX3</accession>
<evidence type="ECO:0000313" key="1">
    <source>
        <dbReference type="EMBL" id="MFN6546834.1"/>
    </source>
</evidence>
<dbReference type="Pfam" id="PF10946">
    <property type="entry name" value="DUF2625"/>
    <property type="match status" value="2"/>
</dbReference>
<evidence type="ECO:0000313" key="2">
    <source>
        <dbReference type="Proteomes" id="UP001635816"/>
    </source>
</evidence>
<dbReference type="RefSeq" id="WP_409544819.1">
    <property type="nucleotide sequence ID" value="NZ_JBKBDD010000012.1"/>
</dbReference>
<gene>
    <name evidence="1" type="ORF">ACK4CT_26930</name>
</gene>
<organism evidence="1 2">
    <name type="scientific">Mycolicibacterium nivoides</name>
    <dbReference type="NCBI Taxonomy" id="2487344"/>
    <lineage>
        <taxon>Bacteria</taxon>
        <taxon>Bacillati</taxon>
        <taxon>Actinomycetota</taxon>
        <taxon>Actinomycetes</taxon>
        <taxon>Mycobacteriales</taxon>
        <taxon>Mycobacteriaceae</taxon>
        <taxon>Mycolicibacterium</taxon>
    </lineage>
</organism>
<reference evidence="1 2" key="1">
    <citation type="submission" date="2024-12" db="EMBL/GenBank/DDBJ databases">
        <title>The coexistence of Mycolicibacterium septicum and Mycolicibacterium nivoides in clinical samples.</title>
        <authorList>
            <person name="Wang C."/>
            <person name="Feng Y."/>
            <person name="Zong Z."/>
        </authorList>
    </citation>
    <scope>NUCLEOTIDE SEQUENCE [LARGE SCALE GENOMIC DNA]</scope>
    <source>
        <strain evidence="1 2">120309</strain>
    </source>
</reference>
<proteinExistence type="predicted"/>
<comment type="caution">
    <text evidence="1">The sequence shown here is derived from an EMBL/GenBank/DDBJ whole genome shotgun (WGS) entry which is preliminary data.</text>
</comment>
<dbReference type="Proteomes" id="UP001635816">
    <property type="component" value="Unassembled WGS sequence"/>
</dbReference>
<dbReference type="EMBL" id="JBKBDD010000012">
    <property type="protein sequence ID" value="MFN6546834.1"/>
    <property type="molecule type" value="Genomic_DNA"/>
</dbReference>
<dbReference type="InterPro" id="IPR021239">
    <property type="entry name" value="DUF2625"/>
</dbReference>
<keyword evidence="2" id="KW-1185">Reference proteome</keyword>